<evidence type="ECO:0000313" key="3">
    <source>
        <dbReference type="Proteomes" id="UP000054018"/>
    </source>
</evidence>
<accession>A0A0C9XEK7</accession>
<keyword evidence="3" id="KW-1185">Reference proteome</keyword>
<dbReference type="OrthoDB" id="2702692at2759"/>
<sequence>MDFSEDAEVAGRAGTSARLSPISEILSTSRVGDAFERYETYKKMHGGQSLAANRMSASSFDTTSSLAFSSLSPSPAKSLSPSLRDREQERGGESRKSHCPSFLGRRTRSSTPDIDRERNIPIISGPIHTSVSHTAAVPGDLHNVMTRESSPAFGTSWASLLGRTALEWIPTVERK</sequence>
<feature type="region of interest" description="Disordered" evidence="1">
    <location>
        <begin position="64"/>
        <end position="118"/>
    </location>
</feature>
<dbReference type="Proteomes" id="UP000054018">
    <property type="component" value="Unassembled WGS sequence"/>
</dbReference>
<reference evidence="2 3" key="1">
    <citation type="submission" date="2014-04" db="EMBL/GenBank/DDBJ databases">
        <authorList>
            <consortium name="DOE Joint Genome Institute"/>
            <person name="Kuo A."/>
            <person name="Kohler A."/>
            <person name="Costa M.D."/>
            <person name="Nagy L.G."/>
            <person name="Floudas D."/>
            <person name="Copeland A."/>
            <person name="Barry K.W."/>
            <person name="Cichocki N."/>
            <person name="Veneault-Fourrey C."/>
            <person name="LaButti K."/>
            <person name="Lindquist E.A."/>
            <person name="Lipzen A."/>
            <person name="Lundell T."/>
            <person name="Morin E."/>
            <person name="Murat C."/>
            <person name="Sun H."/>
            <person name="Tunlid A."/>
            <person name="Henrissat B."/>
            <person name="Grigoriev I.V."/>
            <person name="Hibbett D.S."/>
            <person name="Martin F."/>
            <person name="Nordberg H.P."/>
            <person name="Cantor M.N."/>
            <person name="Hua S.X."/>
        </authorList>
    </citation>
    <scope>NUCLEOTIDE SEQUENCE [LARGE SCALE GENOMIC DNA]</scope>
    <source>
        <strain evidence="2 3">441</strain>
    </source>
</reference>
<proteinExistence type="predicted"/>
<dbReference type="HOGENOM" id="CLU_1598485_0_0_1"/>
<evidence type="ECO:0000256" key="1">
    <source>
        <dbReference type="SAM" id="MobiDB-lite"/>
    </source>
</evidence>
<protein>
    <submittedName>
        <fullName evidence="2">Uncharacterized protein</fullName>
    </submittedName>
</protein>
<dbReference type="AlphaFoldDB" id="A0A0C9XEK7"/>
<gene>
    <name evidence="2" type="ORF">PISMIDRAFT_690759</name>
</gene>
<dbReference type="EMBL" id="KN834449">
    <property type="protein sequence ID" value="KIK10745.1"/>
    <property type="molecule type" value="Genomic_DNA"/>
</dbReference>
<organism evidence="2 3">
    <name type="scientific">Pisolithus microcarpus 441</name>
    <dbReference type="NCBI Taxonomy" id="765257"/>
    <lineage>
        <taxon>Eukaryota</taxon>
        <taxon>Fungi</taxon>
        <taxon>Dikarya</taxon>
        <taxon>Basidiomycota</taxon>
        <taxon>Agaricomycotina</taxon>
        <taxon>Agaricomycetes</taxon>
        <taxon>Agaricomycetidae</taxon>
        <taxon>Boletales</taxon>
        <taxon>Sclerodermatineae</taxon>
        <taxon>Pisolithaceae</taxon>
        <taxon>Pisolithus</taxon>
    </lineage>
</organism>
<reference evidence="3" key="2">
    <citation type="submission" date="2015-01" db="EMBL/GenBank/DDBJ databases">
        <title>Evolutionary Origins and Diversification of the Mycorrhizal Mutualists.</title>
        <authorList>
            <consortium name="DOE Joint Genome Institute"/>
            <consortium name="Mycorrhizal Genomics Consortium"/>
            <person name="Kohler A."/>
            <person name="Kuo A."/>
            <person name="Nagy L.G."/>
            <person name="Floudas D."/>
            <person name="Copeland A."/>
            <person name="Barry K.W."/>
            <person name="Cichocki N."/>
            <person name="Veneault-Fourrey C."/>
            <person name="LaButti K."/>
            <person name="Lindquist E.A."/>
            <person name="Lipzen A."/>
            <person name="Lundell T."/>
            <person name="Morin E."/>
            <person name="Murat C."/>
            <person name="Riley R."/>
            <person name="Ohm R."/>
            <person name="Sun H."/>
            <person name="Tunlid A."/>
            <person name="Henrissat B."/>
            <person name="Grigoriev I.V."/>
            <person name="Hibbett D.S."/>
            <person name="Martin F."/>
        </authorList>
    </citation>
    <scope>NUCLEOTIDE SEQUENCE [LARGE SCALE GENOMIC DNA]</scope>
    <source>
        <strain evidence="3">441</strain>
    </source>
</reference>
<feature type="compositionally biased region" description="Basic and acidic residues" evidence="1">
    <location>
        <begin position="83"/>
        <end position="96"/>
    </location>
</feature>
<dbReference type="STRING" id="765257.A0A0C9XEK7"/>
<name>A0A0C9XEK7_9AGAM</name>
<feature type="region of interest" description="Disordered" evidence="1">
    <location>
        <begin position="1"/>
        <end position="23"/>
    </location>
</feature>
<evidence type="ECO:0000313" key="2">
    <source>
        <dbReference type="EMBL" id="KIK10745.1"/>
    </source>
</evidence>
<feature type="compositionally biased region" description="Low complexity" evidence="1">
    <location>
        <begin position="64"/>
        <end position="82"/>
    </location>
</feature>